<keyword evidence="10 16" id="KW-0040">ANK repeat</keyword>
<name>A0A3B5MJZ4_9TELE</name>
<keyword evidence="14" id="KW-0407">Ion channel</keyword>
<dbReference type="InterPro" id="IPR036770">
    <property type="entry name" value="Ankyrin_rpt-contain_sf"/>
</dbReference>
<evidence type="ECO:0000256" key="1">
    <source>
        <dbReference type="ARBA" id="ARBA00004651"/>
    </source>
</evidence>
<evidence type="ECO:0000256" key="3">
    <source>
        <dbReference type="ARBA" id="ARBA00022475"/>
    </source>
</evidence>
<feature type="transmembrane region" description="Helical" evidence="17">
    <location>
        <begin position="563"/>
        <end position="585"/>
    </location>
</feature>
<evidence type="ECO:0000256" key="5">
    <source>
        <dbReference type="ARBA" id="ARBA00022673"/>
    </source>
</evidence>
<feature type="transmembrane region" description="Helical" evidence="17">
    <location>
        <begin position="606"/>
        <end position="622"/>
    </location>
</feature>
<evidence type="ECO:0000256" key="17">
    <source>
        <dbReference type="SAM" id="Phobius"/>
    </source>
</evidence>
<dbReference type="GO" id="GO:0034703">
    <property type="term" value="C:cation channel complex"/>
    <property type="evidence" value="ECO:0007669"/>
    <property type="project" value="TreeGrafter"/>
</dbReference>
<dbReference type="PRINTS" id="PR01097">
    <property type="entry name" value="TRNSRECEPTRP"/>
</dbReference>
<feature type="repeat" description="ANK" evidence="16">
    <location>
        <begin position="152"/>
        <end position="184"/>
    </location>
</feature>
<feature type="transmembrane region" description="Helical" evidence="17">
    <location>
        <begin position="342"/>
        <end position="362"/>
    </location>
</feature>
<dbReference type="Ensembl" id="ENSXCOT00000024194.1">
    <property type="protein sequence ID" value="ENSXCOP00000023910.1"/>
    <property type="gene ID" value="ENSXCOG00000017351.1"/>
</dbReference>
<dbReference type="SMART" id="SM01420">
    <property type="entry name" value="TRP_2"/>
    <property type="match status" value="1"/>
</dbReference>
<keyword evidence="9 17" id="KW-1133">Transmembrane helix</keyword>
<keyword evidence="8" id="KW-0106">Calcium</keyword>
<dbReference type="Pfam" id="PF08344">
    <property type="entry name" value="TRP_2"/>
    <property type="match status" value="1"/>
</dbReference>
<evidence type="ECO:0000256" key="7">
    <source>
        <dbReference type="ARBA" id="ARBA00022737"/>
    </source>
</evidence>
<dbReference type="GO" id="GO:0007338">
    <property type="term" value="P:single fertilization"/>
    <property type="evidence" value="ECO:0007669"/>
    <property type="project" value="TreeGrafter"/>
</dbReference>
<dbReference type="Pfam" id="PF12796">
    <property type="entry name" value="Ank_2"/>
    <property type="match status" value="1"/>
</dbReference>
<dbReference type="Gene3D" id="1.10.287.70">
    <property type="match status" value="1"/>
</dbReference>
<dbReference type="NCBIfam" id="TIGR00870">
    <property type="entry name" value="trp"/>
    <property type="match status" value="1"/>
</dbReference>
<keyword evidence="20" id="KW-1185">Reference proteome</keyword>
<evidence type="ECO:0000256" key="4">
    <source>
        <dbReference type="ARBA" id="ARBA00022568"/>
    </source>
</evidence>
<keyword evidence="13" id="KW-0325">Glycoprotein</keyword>
<feature type="transmembrane region" description="Helical" evidence="17">
    <location>
        <begin position="461"/>
        <end position="480"/>
    </location>
</feature>
<dbReference type="InterPro" id="IPR005821">
    <property type="entry name" value="Ion_trans_dom"/>
</dbReference>
<reference evidence="19" key="2">
    <citation type="submission" date="2025-09" db="UniProtKB">
        <authorList>
            <consortium name="Ensembl"/>
        </authorList>
    </citation>
    <scope>IDENTIFICATION</scope>
</reference>
<accession>A0A3B5MJZ4</accession>
<dbReference type="Pfam" id="PF00520">
    <property type="entry name" value="Ion_trans"/>
    <property type="match status" value="1"/>
</dbReference>
<dbReference type="InterPro" id="IPR002153">
    <property type="entry name" value="TRPC_channel"/>
</dbReference>
<dbReference type="GO" id="GO:0070679">
    <property type="term" value="F:inositol 1,4,5 trisphosphate binding"/>
    <property type="evidence" value="ECO:0007669"/>
    <property type="project" value="TreeGrafter"/>
</dbReference>
<feature type="transmembrane region" description="Helical" evidence="17">
    <location>
        <begin position="634"/>
        <end position="653"/>
    </location>
</feature>
<evidence type="ECO:0000256" key="11">
    <source>
        <dbReference type="ARBA" id="ARBA00023065"/>
    </source>
</evidence>
<dbReference type="InterPro" id="IPR002110">
    <property type="entry name" value="Ankyrin_rpt"/>
</dbReference>
<keyword evidence="11" id="KW-0406">Ion transport</keyword>
<feature type="transmembrane region" description="Helical" evidence="17">
    <location>
        <begin position="374"/>
        <end position="397"/>
    </location>
</feature>
<evidence type="ECO:0000256" key="12">
    <source>
        <dbReference type="ARBA" id="ARBA00023136"/>
    </source>
</evidence>
<keyword evidence="12 17" id="KW-0472">Membrane</keyword>
<evidence type="ECO:0000313" key="20">
    <source>
        <dbReference type="Proteomes" id="UP000261380"/>
    </source>
</evidence>
<comment type="subcellular location">
    <subcellularLocation>
        <location evidence="1">Cell membrane</location>
        <topology evidence="1">Multi-pass membrane protein</topology>
    </subcellularLocation>
</comment>
<keyword evidence="4" id="KW-0109">Calcium transport</keyword>
<protein>
    <submittedName>
        <fullName evidence="19">Transient receptor potential cation channel, subfamily C, member 6a</fullName>
    </submittedName>
</protein>
<dbReference type="Gene3D" id="1.25.40.20">
    <property type="entry name" value="Ankyrin repeat-containing domain"/>
    <property type="match status" value="1"/>
</dbReference>
<evidence type="ECO:0000259" key="18">
    <source>
        <dbReference type="SMART" id="SM01420"/>
    </source>
</evidence>
<organism evidence="19 20">
    <name type="scientific">Xiphophorus couchianus</name>
    <name type="common">Monterrey platyfish</name>
    <dbReference type="NCBI Taxonomy" id="32473"/>
    <lineage>
        <taxon>Eukaryota</taxon>
        <taxon>Metazoa</taxon>
        <taxon>Chordata</taxon>
        <taxon>Craniata</taxon>
        <taxon>Vertebrata</taxon>
        <taxon>Euteleostomi</taxon>
        <taxon>Actinopterygii</taxon>
        <taxon>Neopterygii</taxon>
        <taxon>Teleostei</taxon>
        <taxon>Neoteleostei</taxon>
        <taxon>Acanthomorphata</taxon>
        <taxon>Ovalentaria</taxon>
        <taxon>Atherinomorphae</taxon>
        <taxon>Cyprinodontiformes</taxon>
        <taxon>Poeciliidae</taxon>
        <taxon>Poeciliinae</taxon>
        <taxon>Xiphophorus</taxon>
    </lineage>
</organism>
<evidence type="ECO:0000256" key="14">
    <source>
        <dbReference type="ARBA" id="ARBA00023303"/>
    </source>
</evidence>
<dbReference type="AlphaFoldDB" id="A0A3B5MJZ4"/>
<evidence type="ECO:0000256" key="16">
    <source>
        <dbReference type="PROSITE-ProRule" id="PRU00023"/>
    </source>
</evidence>
<dbReference type="Proteomes" id="UP000261380">
    <property type="component" value="Unplaced"/>
</dbReference>
<dbReference type="SUPFAM" id="SSF48403">
    <property type="entry name" value="Ankyrin repeat"/>
    <property type="match status" value="1"/>
</dbReference>
<keyword evidence="6 17" id="KW-0812">Transmembrane</keyword>
<evidence type="ECO:0000256" key="10">
    <source>
        <dbReference type="ARBA" id="ARBA00023043"/>
    </source>
</evidence>
<evidence type="ECO:0000256" key="9">
    <source>
        <dbReference type="ARBA" id="ARBA00022989"/>
    </source>
</evidence>
<keyword evidence="5" id="KW-0107">Calcium channel</keyword>
<dbReference type="PANTHER" id="PTHR10117">
    <property type="entry name" value="TRANSIENT RECEPTOR POTENTIAL CHANNEL"/>
    <property type="match status" value="1"/>
</dbReference>
<feature type="domain" description="Transient receptor ion channel" evidence="18">
    <location>
        <begin position="187"/>
        <end position="249"/>
    </location>
</feature>
<evidence type="ECO:0000256" key="8">
    <source>
        <dbReference type="ARBA" id="ARBA00022837"/>
    </source>
</evidence>
<sequence length="799" mass="90230">SLSVSRLSASKRRQAMRGPAYMFSAPSFSLSEVEQRFLEAAEYGNIPEVRRMLLHIPNLNVNAVDYMGQNALQLAVANEHLEVTELLLGRADLARVGDALLLAISKGYVRITEALLSHPSFRDAHRLTASPAQVDMLDDFYAYDEDGTRFSHDVTPVILAAHCQEYEIVHTLLSKGARIDPPHDYFCGCDSCNYQQQYDSFSHSRSRINAYRGLASPAYLSLSSEDPVLAALELSNELAMLADIEKEFKNDYSRLSNQCKDYVVGLLDLCRSTEEVEAILNGETVSDDSFDMPGRPSLTRLKLAIKYELKKFVAHPNCQQQLLSIWYENLPGLRQQTTAVKLLVVLAVAVGLPGLSVAYWVTPCSRVGKVMRSPFMKFVAHASSFTIFLGLLILNAADRFAGTTLLPNMTHHQRQYMKTTKANVKTRMSPLTCAAVGMIWAEVKEIWSQGPGEYLVEPWNFLDFGMLAIFLASFSCRFSAMKQADLAQAYVYKHCKTLVQLPPEIHYFTLARIHWTPSDPQLVSEGLYAVAVVLSFSRIAYILPANESFGPLQISLGRTVKDIFKFMVIFLLVFLAFMIGMFNLYSYYLGAKQNDAFTTLEESFKTLFWAIFGLSEVKSVVINNGHKFIENIGYVLYGVYNVTMVIVLLNMLIAMINSSFQEIEDDADVEWKFARAKLWFSYFEEGRTLPVPFNLVPSPKSVLGLATAIKSMLLHVAHRHREKKTETQLNQKIMKRLIKRYIIKAQADRESDEITEGELKEIKQDISSLRYELLEEKSQNLETLDGLLRRLGEFSTPSS</sequence>
<dbReference type="FunFam" id="1.10.287.70:FF:000041">
    <property type="entry name" value="Transient receptor potential cation channel subfamily C member 7"/>
    <property type="match status" value="1"/>
</dbReference>
<evidence type="ECO:0000313" key="19">
    <source>
        <dbReference type="Ensembl" id="ENSXCOP00000023910.1"/>
    </source>
</evidence>
<keyword evidence="2" id="KW-0813">Transport</keyword>
<comment type="catalytic activity">
    <reaction evidence="15">
        <text>Ca(2+)(in) = Ca(2+)(out)</text>
        <dbReference type="Rhea" id="RHEA:29671"/>
        <dbReference type="ChEBI" id="CHEBI:29108"/>
    </reaction>
</comment>
<dbReference type="GO" id="GO:0015279">
    <property type="term" value="F:store-operated calcium channel activity"/>
    <property type="evidence" value="ECO:0007669"/>
    <property type="project" value="TreeGrafter"/>
</dbReference>
<dbReference type="FunFam" id="1.25.40.20:FF:000157">
    <property type="entry name" value="short transient receptor potential channel 6 isoform X1"/>
    <property type="match status" value="1"/>
</dbReference>
<dbReference type="InterPro" id="IPR013555">
    <property type="entry name" value="TRP_dom"/>
</dbReference>
<evidence type="ECO:0000256" key="6">
    <source>
        <dbReference type="ARBA" id="ARBA00022692"/>
    </source>
</evidence>
<evidence type="ECO:0000256" key="13">
    <source>
        <dbReference type="ARBA" id="ARBA00023180"/>
    </source>
</evidence>
<keyword evidence="3" id="KW-1003">Cell membrane</keyword>
<reference evidence="19" key="1">
    <citation type="submission" date="2025-08" db="UniProtKB">
        <authorList>
            <consortium name="Ensembl"/>
        </authorList>
    </citation>
    <scope>IDENTIFICATION</scope>
</reference>
<evidence type="ECO:0000256" key="2">
    <source>
        <dbReference type="ARBA" id="ARBA00022448"/>
    </source>
</evidence>
<dbReference type="GeneTree" id="ENSGT01060000248588"/>
<dbReference type="PROSITE" id="PS50088">
    <property type="entry name" value="ANK_REPEAT"/>
    <property type="match status" value="1"/>
</dbReference>
<evidence type="ECO:0000256" key="15">
    <source>
        <dbReference type="ARBA" id="ARBA00036634"/>
    </source>
</evidence>
<dbReference type="PANTHER" id="PTHR10117:SF7">
    <property type="entry name" value="SHORT TRANSIENT RECEPTOR POTENTIAL CHANNEL 6"/>
    <property type="match status" value="1"/>
</dbReference>
<dbReference type="GO" id="GO:0005886">
    <property type="term" value="C:plasma membrane"/>
    <property type="evidence" value="ECO:0007669"/>
    <property type="project" value="UniProtKB-SubCell"/>
</dbReference>
<keyword evidence="7" id="KW-0677">Repeat</keyword>
<dbReference type="GO" id="GO:0051480">
    <property type="term" value="P:regulation of cytosolic calcium ion concentration"/>
    <property type="evidence" value="ECO:0007669"/>
    <property type="project" value="TreeGrafter"/>
</dbReference>
<dbReference type="SMART" id="SM00248">
    <property type="entry name" value="ANK"/>
    <property type="match status" value="3"/>
</dbReference>
<proteinExistence type="predicted"/>